<feature type="chain" id="PRO_5023016795" description="Lipoprotein" evidence="1">
    <location>
        <begin position="25"/>
        <end position="106"/>
    </location>
</feature>
<evidence type="ECO:0008006" key="6">
    <source>
        <dbReference type="Google" id="ProtNLM"/>
    </source>
</evidence>
<proteinExistence type="predicted"/>
<dbReference type="Proteomes" id="UP000183760">
    <property type="component" value="Unassembled WGS sequence"/>
</dbReference>
<dbReference type="EMBL" id="FOIB01000010">
    <property type="protein sequence ID" value="SEU34606.1"/>
    <property type="molecule type" value="Genomic_DNA"/>
</dbReference>
<reference evidence="3 4" key="1">
    <citation type="submission" date="2016-10" db="EMBL/GenBank/DDBJ databases">
        <authorList>
            <person name="Varghese N."/>
            <person name="Submissions S."/>
        </authorList>
    </citation>
    <scope>NUCLEOTIDE SEQUENCE [LARGE SCALE GENOMIC DNA]</scope>
    <source>
        <strain evidence="3 4">DSM 16525</strain>
    </source>
</reference>
<evidence type="ECO:0000256" key="1">
    <source>
        <dbReference type="SAM" id="SignalP"/>
    </source>
</evidence>
<comment type="caution">
    <text evidence="2">The sequence shown here is derived from an EMBL/GenBank/DDBJ whole genome shotgun (WGS) entry which is preliminary data.</text>
</comment>
<dbReference type="Proteomes" id="UP000321514">
    <property type="component" value="Unassembled WGS sequence"/>
</dbReference>
<accession>A0A511T801</accession>
<name>A0A511T801_MYXFU</name>
<dbReference type="EMBL" id="BJXR01000038">
    <property type="protein sequence ID" value="GEN10310.1"/>
    <property type="molecule type" value="Genomic_DNA"/>
</dbReference>
<dbReference type="PROSITE" id="PS51257">
    <property type="entry name" value="PROKAR_LIPOPROTEIN"/>
    <property type="match status" value="1"/>
</dbReference>
<evidence type="ECO:0000313" key="4">
    <source>
        <dbReference type="Proteomes" id="UP000183760"/>
    </source>
</evidence>
<dbReference type="AlphaFoldDB" id="A0A511T801"/>
<organism evidence="2 5">
    <name type="scientific">Myxococcus fulvus</name>
    <dbReference type="NCBI Taxonomy" id="33"/>
    <lineage>
        <taxon>Bacteria</taxon>
        <taxon>Pseudomonadati</taxon>
        <taxon>Myxococcota</taxon>
        <taxon>Myxococcia</taxon>
        <taxon>Myxococcales</taxon>
        <taxon>Cystobacterineae</taxon>
        <taxon>Myxococcaceae</taxon>
        <taxon>Myxococcus</taxon>
    </lineage>
</organism>
<gene>
    <name evidence="2" type="ORF">MFU01_53470</name>
    <name evidence="3" type="ORF">SAMN05443572_11088</name>
</gene>
<evidence type="ECO:0000313" key="3">
    <source>
        <dbReference type="EMBL" id="SEU34606.1"/>
    </source>
</evidence>
<keyword evidence="4" id="KW-1185">Reference proteome</keyword>
<protein>
    <recommendedName>
        <fullName evidence="6">Lipoprotein</fullName>
    </recommendedName>
</protein>
<sequence>MLRSTFWGVVAAVCLFLGCGGSQGEGPPEATPLESTSEAQVASASVDAVCTEYPSCRSIHGEACMPGERNRICCLDPDTLPIPCVCLQRRWDCRAAALQSPEPPGP</sequence>
<evidence type="ECO:0000313" key="2">
    <source>
        <dbReference type="EMBL" id="GEN10310.1"/>
    </source>
</evidence>
<reference evidence="2 5" key="2">
    <citation type="submission" date="2019-07" db="EMBL/GenBank/DDBJ databases">
        <title>Whole genome shotgun sequence of Myxococcus fulvus NBRC 100333.</title>
        <authorList>
            <person name="Hosoyama A."/>
            <person name="Uohara A."/>
            <person name="Ohji S."/>
            <person name="Ichikawa N."/>
        </authorList>
    </citation>
    <scope>NUCLEOTIDE SEQUENCE [LARGE SCALE GENOMIC DNA]</scope>
    <source>
        <strain evidence="2 5">NBRC 100333</strain>
    </source>
</reference>
<evidence type="ECO:0000313" key="5">
    <source>
        <dbReference type="Proteomes" id="UP000321514"/>
    </source>
</evidence>
<feature type="signal peptide" evidence="1">
    <location>
        <begin position="1"/>
        <end position="24"/>
    </location>
</feature>
<keyword evidence="1" id="KW-0732">Signal</keyword>